<gene>
    <name evidence="2" type="ORF">SEVIR_4G103300v2</name>
</gene>
<organism evidence="2 3">
    <name type="scientific">Setaria viridis</name>
    <name type="common">Green bristlegrass</name>
    <name type="synonym">Setaria italica subsp. viridis</name>
    <dbReference type="NCBI Taxonomy" id="4556"/>
    <lineage>
        <taxon>Eukaryota</taxon>
        <taxon>Viridiplantae</taxon>
        <taxon>Streptophyta</taxon>
        <taxon>Embryophyta</taxon>
        <taxon>Tracheophyta</taxon>
        <taxon>Spermatophyta</taxon>
        <taxon>Magnoliopsida</taxon>
        <taxon>Liliopsida</taxon>
        <taxon>Poales</taxon>
        <taxon>Poaceae</taxon>
        <taxon>PACMAD clade</taxon>
        <taxon>Panicoideae</taxon>
        <taxon>Panicodae</taxon>
        <taxon>Paniceae</taxon>
        <taxon>Cenchrinae</taxon>
        <taxon>Setaria</taxon>
    </lineage>
</organism>
<keyword evidence="1" id="KW-1133">Transmembrane helix</keyword>
<keyword evidence="3" id="KW-1185">Reference proteome</keyword>
<feature type="transmembrane region" description="Helical" evidence="1">
    <location>
        <begin position="12"/>
        <end position="29"/>
    </location>
</feature>
<evidence type="ECO:0000313" key="3">
    <source>
        <dbReference type="Proteomes" id="UP000298652"/>
    </source>
</evidence>
<protein>
    <submittedName>
        <fullName evidence="2">Uncharacterized protein</fullName>
    </submittedName>
</protein>
<sequence length="168" mass="18576">MALWPGDVVSSGFPLILARLIFSFAASFLSSVIFQFLFFSFATSFFVLLPLFIWSEQGANIIPRTSAPLHFFPTPASNLVRSLRLYLLHAQVISIFISSSSSRVKNQSRVAEQTPNVLSRFVECSVQEGFWGSHGGRTPRRGEAMAIPSTHIRAIQTSRQPTVIPTSA</sequence>
<dbReference type="EMBL" id="CM016555">
    <property type="protein sequence ID" value="TKW20642.1"/>
    <property type="molecule type" value="Genomic_DNA"/>
</dbReference>
<evidence type="ECO:0000313" key="2">
    <source>
        <dbReference type="EMBL" id="TKW20642.1"/>
    </source>
</evidence>
<evidence type="ECO:0000256" key="1">
    <source>
        <dbReference type="SAM" id="Phobius"/>
    </source>
</evidence>
<reference evidence="2" key="1">
    <citation type="submission" date="2019-03" db="EMBL/GenBank/DDBJ databases">
        <title>WGS assembly of Setaria viridis.</title>
        <authorList>
            <person name="Huang P."/>
            <person name="Jenkins J."/>
            <person name="Grimwood J."/>
            <person name="Barry K."/>
            <person name="Healey A."/>
            <person name="Mamidi S."/>
            <person name="Sreedasyam A."/>
            <person name="Shu S."/>
            <person name="Feldman M."/>
            <person name="Wu J."/>
            <person name="Yu Y."/>
            <person name="Chen C."/>
            <person name="Johnson J."/>
            <person name="Rokhsar D."/>
            <person name="Baxter I."/>
            <person name="Schmutz J."/>
            <person name="Brutnell T."/>
            <person name="Kellogg E."/>
        </authorList>
    </citation>
    <scope>NUCLEOTIDE SEQUENCE [LARGE SCALE GENOMIC DNA]</scope>
</reference>
<feature type="transmembrane region" description="Helical" evidence="1">
    <location>
        <begin position="36"/>
        <end position="54"/>
    </location>
</feature>
<dbReference type="Proteomes" id="UP000298652">
    <property type="component" value="Chromosome 4"/>
</dbReference>
<dbReference type="AlphaFoldDB" id="A0A4U6UXM0"/>
<keyword evidence="1" id="KW-0812">Transmembrane</keyword>
<keyword evidence="1" id="KW-0472">Membrane</keyword>
<dbReference type="Gramene" id="TKW20642">
    <property type="protein sequence ID" value="TKW20642"/>
    <property type="gene ID" value="SEVIR_4G103300v2"/>
</dbReference>
<proteinExistence type="predicted"/>
<name>A0A4U6UXM0_SETVI</name>
<accession>A0A4U6UXM0</accession>